<dbReference type="PANTHER" id="PTHR35037">
    <property type="entry name" value="C-TERMINAL REGION OF AIDA-LIKE PROTEIN"/>
    <property type="match status" value="1"/>
</dbReference>
<keyword evidence="1" id="KW-0732">Signal</keyword>
<feature type="chain" id="PRO_5038519648" evidence="1">
    <location>
        <begin position="27"/>
        <end position="873"/>
    </location>
</feature>
<dbReference type="Gene3D" id="2.160.20.20">
    <property type="match status" value="1"/>
</dbReference>
<protein>
    <submittedName>
        <fullName evidence="3">Outer membrane autotransporter barrel domain protein</fullName>
    </submittedName>
</protein>
<dbReference type="AlphaFoldDB" id="R6X3G5"/>
<proteinExistence type="predicted"/>
<dbReference type="Pfam" id="PF03797">
    <property type="entry name" value="Autotransporter"/>
    <property type="match status" value="1"/>
</dbReference>
<dbReference type="InterPro" id="IPR006315">
    <property type="entry name" value="OM_autotransptr_brl_dom"/>
</dbReference>
<dbReference type="SUPFAM" id="SSF103515">
    <property type="entry name" value="Autotransporter"/>
    <property type="match status" value="1"/>
</dbReference>
<dbReference type="InterPro" id="IPR036709">
    <property type="entry name" value="Autotransporte_beta_dom_sf"/>
</dbReference>
<dbReference type="InterPro" id="IPR005546">
    <property type="entry name" value="Autotransporte_beta"/>
</dbReference>
<dbReference type="NCBIfam" id="TIGR01414">
    <property type="entry name" value="autotrans_barl"/>
    <property type="match status" value="1"/>
</dbReference>
<dbReference type="Proteomes" id="UP000014937">
    <property type="component" value="Unassembled WGS sequence"/>
</dbReference>
<dbReference type="InterPro" id="IPR051551">
    <property type="entry name" value="Autotransporter_adhesion"/>
</dbReference>
<dbReference type="PANTHER" id="PTHR35037:SF3">
    <property type="entry name" value="C-TERMINAL REGION OF AIDA-LIKE PROTEIN"/>
    <property type="match status" value="1"/>
</dbReference>
<evidence type="ECO:0000256" key="1">
    <source>
        <dbReference type="SAM" id="SignalP"/>
    </source>
</evidence>
<dbReference type="PRINTS" id="PR01484">
    <property type="entry name" value="PRTACTNFAMLY"/>
</dbReference>
<comment type="caution">
    <text evidence="3">The sequence shown here is derived from an EMBL/GenBank/DDBJ whole genome shotgun (WGS) entry which is preliminary data.</text>
</comment>
<dbReference type="EMBL" id="CBGL010000049">
    <property type="protein sequence ID" value="CDD10811.1"/>
    <property type="molecule type" value="Genomic_DNA"/>
</dbReference>
<name>R6X3G5_9FIRM</name>
<dbReference type="RefSeq" id="WP_021721206.1">
    <property type="nucleotide sequence ID" value="NZ_FR892829.1"/>
</dbReference>
<dbReference type="HOGENOM" id="CLU_002318_1_0_9"/>
<evidence type="ECO:0000259" key="2">
    <source>
        <dbReference type="PROSITE" id="PS51208"/>
    </source>
</evidence>
<dbReference type="PROSITE" id="PS51208">
    <property type="entry name" value="AUTOTRANSPORTER"/>
    <property type="match status" value="1"/>
</dbReference>
<dbReference type="Gene3D" id="2.40.128.130">
    <property type="entry name" value="Autotransporter beta-domain"/>
    <property type="match status" value="1"/>
</dbReference>
<accession>R6X3G5</accession>
<dbReference type="SMART" id="SM00869">
    <property type="entry name" value="Autotransporter"/>
    <property type="match status" value="1"/>
</dbReference>
<feature type="domain" description="Autotransporter" evidence="2">
    <location>
        <begin position="616"/>
        <end position="873"/>
    </location>
</feature>
<dbReference type="GO" id="GO:0019867">
    <property type="term" value="C:outer membrane"/>
    <property type="evidence" value="ECO:0007669"/>
    <property type="project" value="InterPro"/>
</dbReference>
<reference evidence="3" key="1">
    <citation type="submission" date="2012-11" db="EMBL/GenBank/DDBJ databases">
        <title>Dependencies among metagenomic species, viruses, plasmids and units of genetic variation.</title>
        <authorList>
            <person name="Nielsen H.B."/>
            <person name="Almeida M."/>
            <person name="Juncker A.S."/>
            <person name="Rasmussen S."/>
            <person name="Li J."/>
            <person name="Sunagawa S."/>
            <person name="Plichta D."/>
            <person name="Gautier L."/>
            <person name="Le Chatelier E."/>
            <person name="Peletier E."/>
            <person name="Bonde I."/>
            <person name="Nielsen T."/>
            <person name="Manichanh C."/>
            <person name="Arumugam M."/>
            <person name="Batto J."/>
            <person name="Santos M.B.Q.D."/>
            <person name="Blom N."/>
            <person name="Borruel N."/>
            <person name="Burgdorf K.S."/>
            <person name="Boumezbeur F."/>
            <person name="Casellas F."/>
            <person name="Dore J."/>
            <person name="Guarner F."/>
            <person name="Hansen T."/>
            <person name="Hildebrand F."/>
            <person name="Kaas R.S."/>
            <person name="Kennedy S."/>
            <person name="Kristiansen K."/>
            <person name="Kultima J.R."/>
            <person name="Leonard P."/>
            <person name="Levenez F."/>
            <person name="Lund O."/>
            <person name="Moumen B."/>
            <person name="Le Paslier D."/>
            <person name="Pons N."/>
            <person name="Pedersen O."/>
            <person name="Prifti E."/>
            <person name="Qin J."/>
            <person name="Raes J."/>
            <person name="Tap J."/>
            <person name="Tims S."/>
            <person name="Ussery D.W."/>
            <person name="Yamada T."/>
            <person name="MetaHit consortium"/>
            <person name="Renault P."/>
            <person name="Sicheritz-Ponten T."/>
            <person name="Bork P."/>
            <person name="Wang J."/>
            <person name="Brunak S."/>
            <person name="Ehrlich S.D."/>
        </authorList>
    </citation>
    <scope>NUCLEOTIDE SEQUENCE [LARGE SCALE GENOMIC DNA]</scope>
</reference>
<dbReference type="InterPro" id="IPR003991">
    <property type="entry name" value="Pertactin_virulence_factor"/>
</dbReference>
<evidence type="ECO:0000313" key="3">
    <source>
        <dbReference type="EMBL" id="CDD10811.1"/>
    </source>
</evidence>
<feature type="signal peptide" evidence="1">
    <location>
        <begin position="1"/>
        <end position="26"/>
    </location>
</feature>
<gene>
    <name evidence="3" type="ORF">BN587_02186</name>
</gene>
<organism evidence="3">
    <name type="scientific">Phascolarctobacterium succinatutens CAG:287</name>
    <dbReference type="NCBI Taxonomy" id="1263101"/>
    <lineage>
        <taxon>Bacteria</taxon>
        <taxon>Bacillati</taxon>
        <taxon>Bacillota</taxon>
        <taxon>Negativicutes</taxon>
        <taxon>Acidaminococcales</taxon>
        <taxon>Acidaminococcaceae</taxon>
        <taxon>Phascolarctobacterium</taxon>
    </lineage>
</organism>
<sequence length="873" mass="93558">MQRKKLISKTLTTAVMLALYIGVAQPSITSAQEYTDQITGANDAYEAHGIRTTVGMESTYTFAEGDVVKWTNAYPAVEVWDEGTHLKFTTPLNLQLDVKDGATSGIHAATSNYDTPGRLTAQDVNITGQSTGSNYDINRIYISGIDTYAADIQMKNLHIDVTADGKPESIADGIFMGRDVEDEDSEHTLTVSGAANIKAVSKNGSYAWAAGIEAQDQAKMNFGKLTIATEAMAEDLARTNGIFAAGNSKINAGETHIDVKGNAVTEGYSYGLNAIHSSTITLGDNSTIRAESSGDGEISAIGVRAGFYSEVNLGITDIRAENNSDGGTVDVLFVEDGAVLNMAGGSITGANNANNGLFNAINAYGEDPDPTWHTDTIVNINQGTTHDVVIVGDVRAANTAIVNLNLNTDASSITGNLDQSGPYVDKDDSAGTINLTLANKATWHAMGEYGIGYSYLENLTLNNGSITMTNEEVQNIDVNHLQGTGGELTLEADANLNTGFFRVNNADTDAAAVHTSYAGINADNVKDAAGLEGLVRNSLKIHDDSAAKFDVHVNEGLLIGQMQADTINHIDGSAIANVKIAQSTTVDAISHLQNAAALSWRQEDATLSKRLGDLRQGDDDQGFWVRLNRGEFKYDNAKNQNNFFQMGYDKAGGDWHYGAAISRNSGKTTYGDATAKNRSLALTLYGTWLGDKGHYADIVLKEGRLSNDYDISAPIGFTHGQYKTWGSSISAEYGREIAMGDKAYFTPQAQLSWLRIAGKDYTTANGIAISQDSQSSTIGRLGFELGSRLGNNGNVYAKASVLHDFGGSADTRLSYNGVSTTYSNDLGDTWYEAGIGFNLKTKDNSYLYADVSKAFGGDYKTPWQWNVGMRWTF</sequence>
<dbReference type="InterPro" id="IPR012332">
    <property type="entry name" value="Autotransporter_pectin_lyase_C"/>
</dbReference>